<keyword evidence="1" id="KW-0472">Membrane</keyword>
<dbReference type="Proteomes" id="UP001233999">
    <property type="component" value="Unassembled WGS sequence"/>
</dbReference>
<keyword evidence="3" id="KW-1185">Reference proteome</keyword>
<reference evidence="2" key="2">
    <citation type="submission" date="2023-05" db="EMBL/GenBank/DDBJ databases">
        <authorList>
            <person name="Fouks B."/>
        </authorList>
    </citation>
    <scope>NUCLEOTIDE SEQUENCE</scope>
    <source>
        <strain evidence="2">Stay&amp;Tobe</strain>
        <tissue evidence="2">Testes</tissue>
    </source>
</reference>
<protein>
    <submittedName>
        <fullName evidence="2">Uncharacterized protein</fullName>
    </submittedName>
</protein>
<keyword evidence="1" id="KW-0812">Transmembrane</keyword>
<proteinExistence type="predicted"/>
<evidence type="ECO:0000313" key="3">
    <source>
        <dbReference type="Proteomes" id="UP001233999"/>
    </source>
</evidence>
<gene>
    <name evidence="2" type="ORF">L9F63_016104</name>
</gene>
<sequence length="75" mass="8459">KENLLTGNFSLLLLCIAKRMQAATLIFTPCFLIYGAFQRRWIAYVVVSVTGLNITILIIRKVLKGVNLINTVTIY</sequence>
<feature type="non-terminal residue" evidence="2">
    <location>
        <position position="75"/>
    </location>
</feature>
<feature type="non-terminal residue" evidence="2">
    <location>
        <position position="1"/>
    </location>
</feature>
<reference evidence="2" key="1">
    <citation type="journal article" date="2023" name="IScience">
        <title>Live-bearing cockroach genome reveals convergent evolutionary mechanisms linked to viviparity in insects and beyond.</title>
        <authorList>
            <person name="Fouks B."/>
            <person name="Harrison M.C."/>
            <person name="Mikhailova A.A."/>
            <person name="Marchal E."/>
            <person name="English S."/>
            <person name="Carruthers M."/>
            <person name="Jennings E.C."/>
            <person name="Chiamaka E.L."/>
            <person name="Frigard R.A."/>
            <person name="Pippel M."/>
            <person name="Attardo G.M."/>
            <person name="Benoit J.B."/>
            <person name="Bornberg-Bauer E."/>
            <person name="Tobe S.S."/>
        </authorList>
    </citation>
    <scope>NUCLEOTIDE SEQUENCE</scope>
    <source>
        <strain evidence="2">Stay&amp;Tobe</strain>
    </source>
</reference>
<organism evidence="2 3">
    <name type="scientific">Diploptera punctata</name>
    <name type="common">Pacific beetle cockroach</name>
    <dbReference type="NCBI Taxonomy" id="6984"/>
    <lineage>
        <taxon>Eukaryota</taxon>
        <taxon>Metazoa</taxon>
        <taxon>Ecdysozoa</taxon>
        <taxon>Arthropoda</taxon>
        <taxon>Hexapoda</taxon>
        <taxon>Insecta</taxon>
        <taxon>Pterygota</taxon>
        <taxon>Neoptera</taxon>
        <taxon>Polyneoptera</taxon>
        <taxon>Dictyoptera</taxon>
        <taxon>Blattodea</taxon>
        <taxon>Blaberoidea</taxon>
        <taxon>Blaberidae</taxon>
        <taxon>Diplopterinae</taxon>
        <taxon>Diploptera</taxon>
    </lineage>
</organism>
<evidence type="ECO:0000256" key="1">
    <source>
        <dbReference type="SAM" id="Phobius"/>
    </source>
</evidence>
<name>A0AAD8EHL0_DIPPU</name>
<keyword evidence="1" id="KW-1133">Transmembrane helix</keyword>
<comment type="caution">
    <text evidence="2">The sequence shown here is derived from an EMBL/GenBank/DDBJ whole genome shotgun (WGS) entry which is preliminary data.</text>
</comment>
<accession>A0AAD8EHL0</accession>
<dbReference type="AlphaFoldDB" id="A0AAD8EHL0"/>
<evidence type="ECO:0000313" key="2">
    <source>
        <dbReference type="EMBL" id="KAJ9590860.1"/>
    </source>
</evidence>
<feature type="transmembrane region" description="Helical" evidence="1">
    <location>
        <begin position="41"/>
        <end position="59"/>
    </location>
</feature>
<dbReference type="EMBL" id="JASPKZ010004187">
    <property type="protein sequence ID" value="KAJ9590860.1"/>
    <property type="molecule type" value="Genomic_DNA"/>
</dbReference>